<keyword evidence="2" id="KW-1185">Reference proteome</keyword>
<dbReference type="Gene3D" id="6.10.180.10">
    <property type="entry name" value="Antitoxin ParD"/>
    <property type="match status" value="1"/>
</dbReference>
<proteinExistence type="predicted"/>
<dbReference type="AlphaFoldDB" id="A0A841J2J2"/>
<dbReference type="EMBL" id="JACIJP010000005">
    <property type="protein sequence ID" value="MBB6125173.1"/>
    <property type="molecule type" value="Genomic_DNA"/>
</dbReference>
<evidence type="ECO:0000313" key="2">
    <source>
        <dbReference type="Proteomes" id="UP000552700"/>
    </source>
</evidence>
<dbReference type="RefSeq" id="WP_184081456.1">
    <property type="nucleotide sequence ID" value="NZ_JACIJP010000005.1"/>
</dbReference>
<organism evidence="1 2">
    <name type="scientific">Sphingobium subterraneum</name>
    <dbReference type="NCBI Taxonomy" id="627688"/>
    <lineage>
        <taxon>Bacteria</taxon>
        <taxon>Pseudomonadati</taxon>
        <taxon>Pseudomonadota</taxon>
        <taxon>Alphaproteobacteria</taxon>
        <taxon>Sphingomonadales</taxon>
        <taxon>Sphingomonadaceae</taxon>
        <taxon>Sphingobium</taxon>
    </lineage>
</organism>
<protein>
    <submittedName>
        <fullName evidence="1">Uncharacterized protein</fullName>
    </submittedName>
</protein>
<evidence type="ECO:0000313" key="1">
    <source>
        <dbReference type="EMBL" id="MBB6125173.1"/>
    </source>
</evidence>
<reference evidence="1 2" key="1">
    <citation type="submission" date="2020-08" db="EMBL/GenBank/DDBJ databases">
        <title>Genomic Encyclopedia of Type Strains, Phase IV (KMG-IV): sequencing the most valuable type-strain genomes for metagenomic binning, comparative biology and taxonomic classification.</title>
        <authorList>
            <person name="Goeker M."/>
        </authorList>
    </citation>
    <scope>NUCLEOTIDE SEQUENCE [LARGE SCALE GENOMIC DNA]</scope>
    <source>
        <strain evidence="1 2">DSM 102255</strain>
    </source>
</reference>
<dbReference type="Proteomes" id="UP000552700">
    <property type="component" value="Unassembled WGS sequence"/>
</dbReference>
<gene>
    <name evidence="1" type="ORF">FHS92_002930</name>
</gene>
<name>A0A841J2J2_9SPHN</name>
<sequence>MAGTTKPECKALVELQAMLSRRIARGLAGEASAKTFDEIGSDEMSQDTTIRAAVGKKAIKIIAVLTAMQPIQTEQASDFVRRMRDSDRY</sequence>
<accession>A0A841J2J2</accession>
<dbReference type="InterPro" id="IPR038296">
    <property type="entry name" value="ParD_sf"/>
</dbReference>
<comment type="caution">
    <text evidence="1">The sequence shown here is derived from an EMBL/GenBank/DDBJ whole genome shotgun (WGS) entry which is preliminary data.</text>
</comment>